<dbReference type="PANTHER" id="PTHR34580:SF3">
    <property type="entry name" value="PROTEIN PAFB"/>
    <property type="match status" value="1"/>
</dbReference>
<dbReference type="Pfam" id="PF08279">
    <property type="entry name" value="HTH_11"/>
    <property type="match status" value="1"/>
</dbReference>
<feature type="domain" description="WYL" evidence="2">
    <location>
        <begin position="144"/>
        <end position="209"/>
    </location>
</feature>
<protein>
    <submittedName>
        <fullName evidence="3">Transcriptional regulator</fullName>
    </submittedName>
</protein>
<name>A0A6I8M610_9PSEU</name>
<sequence length="320" mass="34567">MADDTSPTARALRTLELLQAGPGITADRLAGKLGVSERAARRYVGILREAGIPVVSVRGPHGGYRVGRGLRLPPLTFSPAEALGLVMAVLDGHHDAGDPATLVGGALGKIVQALPESVAAQAEAVRRTAAAAPDAAAARPDPETTSALVHACAEHRRVRLGYRSEAGTEWTGDVDPWAVVVRHGRWYLLCRKHPKGERRAYRIDRVRSAGIGDDTFEPPRDLDPVAMVEEHLAVGWEYDVEVVIDAPLDLARRCLPRAVGQLGRIDDGTTRLTGSTGNPAWYAEQLARIPAPYRIVRCPELREAARVLGQRLLDATRIDR</sequence>
<evidence type="ECO:0000259" key="2">
    <source>
        <dbReference type="Pfam" id="PF13280"/>
    </source>
</evidence>
<dbReference type="Gene3D" id="1.10.10.10">
    <property type="entry name" value="Winged helix-like DNA-binding domain superfamily/Winged helix DNA-binding domain"/>
    <property type="match status" value="1"/>
</dbReference>
<dbReference type="Pfam" id="PF13280">
    <property type="entry name" value="WYL"/>
    <property type="match status" value="1"/>
</dbReference>
<feature type="domain" description="Helix-turn-helix type 11" evidence="1">
    <location>
        <begin position="10"/>
        <end position="65"/>
    </location>
</feature>
<evidence type="ECO:0000313" key="4">
    <source>
        <dbReference type="Proteomes" id="UP000399805"/>
    </source>
</evidence>
<dbReference type="PANTHER" id="PTHR34580">
    <property type="match status" value="1"/>
</dbReference>
<organism evidence="3 4">
    <name type="scientific">Amycolatopsis camponoti</name>
    <dbReference type="NCBI Taxonomy" id="2606593"/>
    <lineage>
        <taxon>Bacteria</taxon>
        <taxon>Bacillati</taxon>
        <taxon>Actinomycetota</taxon>
        <taxon>Actinomycetes</taxon>
        <taxon>Pseudonocardiales</taxon>
        <taxon>Pseudonocardiaceae</taxon>
        <taxon>Amycolatopsis</taxon>
    </lineage>
</organism>
<dbReference type="PIRSF" id="PIRSF016838">
    <property type="entry name" value="PafC"/>
    <property type="match status" value="1"/>
</dbReference>
<dbReference type="InterPro" id="IPR051534">
    <property type="entry name" value="CBASS_pafABC_assoc_protein"/>
</dbReference>
<dbReference type="InterPro" id="IPR036390">
    <property type="entry name" value="WH_DNA-bd_sf"/>
</dbReference>
<dbReference type="InterPro" id="IPR026881">
    <property type="entry name" value="WYL_dom"/>
</dbReference>
<dbReference type="AlphaFoldDB" id="A0A6I8M610"/>
<dbReference type="EMBL" id="CABVGP010000003">
    <property type="protein sequence ID" value="VVJ23074.1"/>
    <property type="molecule type" value="Genomic_DNA"/>
</dbReference>
<keyword evidence="4" id="KW-1185">Reference proteome</keyword>
<evidence type="ECO:0000259" key="1">
    <source>
        <dbReference type="Pfam" id="PF08279"/>
    </source>
</evidence>
<accession>A0A6I8M610</accession>
<dbReference type="InterPro" id="IPR013196">
    <property type="entry name" value="HTH_11"/>
</dbReference>
<gene>
    <name evidence="3" type="ORF">AA23TX_07980</name>
</gene>
<dbReference type="SUPFAM" id="SSF46785">
    <property type="entry name" value="Winged helix' DNA-binding domain"/>
    <property type="match status" value="1"/>
</dbReference>
<dbReference type="RefSeq" id="WP_155547960.1">
    <property type="nucleotide sequence ID" value="NZ_CABVGP010000003.1"/>
</dbReference>
<evidence type="ECO:0000313" key="3">
    <source>
        <dbReference type="EMBL" id="VVJ23074.1"/>
    </source>
</evidence>
<proteinExistence type="predicted"/>
<dbReference type="PROSITE" id="PS52050">
    <property type="entry name" value="WYL"/>
    <property type="match status" value="1"/>
</dbReference>
<reference evidence="3 4" key="1">
    <citation type="submission" date="2019-09" db="EMBL/GenBank/DDBJ databases">
        <authorList>
            <person name="Leyn A S."/>
        </authorList>
    </citation>
    <scope>NUCLEOTIDE SEQUENCE [LARGE SCALE GENOMIC DNA]</scope>
    <source>
        <strain evidence="3">AA231_1</strain>
    </source>
</reference>
<dbReference type="Proteomes" id="UP000399805">
    <property type="component" value="Unassembled WGS sequence"/>
</dbReference>
<dbReference type="InterPro" id="IPR036388">
    <property type="entry name" value="WH-like_DNA-bd_sf"/>
</dbReference>
<dbReference type="InterPro" id="IPR028349">
    <property type="entry name" value="PafC-like"/>
</dbReference>